<sequence>MLFILKKWIGSLLMPLPIVLMLFLFALILLFFTQRQKLAKFNLLVSFILLFLLSFMPVSEQLVQPLERQYPPVMQPAQNFKYILVLGSGGIADPSLPVTGQLSAVALSRFVEALRLYHANPNATLVVSGGNFGDIKSHALLMQELAMAMNIPKDNIIRLDNTLDTDDEAKQMSKIIKGQSAVLVTSATHMPRSMGLFKQYNAFPTPAPADYLAKKREGETPYYYYIPSSNYLDKTKVAWHEYLGKLQNIITEQL</sequence>
<dbReference type="CDD" id="cd06259">
    <property type="entry name" value="YdcF-like"/>
    <property type="match status" value="1"/>
</dbReference>
<dbReference type="Pfam" id="PF02698">
    <property type="entry name" value="DUF218"/>
    <property type="match status" value="1"/>
</dbReference>
<accession>A1SWV1</accession>
<evidence type="ECO:0000259" key="2">
    <source>
        <dbReference type="Pfam" id="PF02698"/>
    </source>
</evidence>
<keyword evidence="1" id="KW-1133">Transmembrane helix</keyword>
<dbReference type="GO" id="GO:0043164">
    <property type="term" value="P:Gram-negative-bacterium-type cell wall biogenesis"/>
    <property type="evidence" value="ECO:0007669"/>
    <property type="project" value="TreeGrafter"/>
</dbReference>
<dbReference type="InterPro" id="IPR014729">
    <property type="entry name" value="Rossmann-like_a/b/a_fold"/>
</dbReference>
<evidence type="ECO:0000313" key="4">
    <source>
        <dbReference type="Proteomes" id="UP000000639"/>
    </source>
</evidence>
<dbReference type="GO" id="GO:0000270">
    <property type="term" value="P:peptidoglycan metabolic process"/>
    <property type="evidence" value="ECO:0007669"/>
    <property type="project" value="TreeGrafter"/>
</dbReference>
<keyword evidence="4" id="KW-1185">Reference proteome</keyword>
<dbReference type="EMBL" id="CP000510">
    <property type="protein sequence ID" value="ABM03966.1"/>
    <property type="molecule type" value="Genomic_DNA"/>
</dbReference>
<dbReference type="KEGG" id="pin:Ping_2225"/>
<dbReference type="Gene3D" id="3.40.50.620">
    <property type="entry name" value="HUPs"/>
    <property type="match status" value="1"/>
</dbReference>
<reference evidence="3 4" key="1">
    <citation type="submission" date="2007-01" db="EMBL/GenBank/DDBJ databases">
        <title>Complete sequence of Psychromonas ingrahamii 37.</title>
        <authorList>
            <consortium name="US DOE Joint Genome Institute"/>
            <person name="Copeland A."/>
            <person name="Lucas S."/>
            <person name="Lapidus A."/>
            <person name="Barry K."/>
            <person name="Detter J.C."/>
            <person name="Glavina del Rio T."/>
            <person name="Hammon N."/>
            <person name="Israni S."/>
            <person name="Dalin E."/>
            <person name="Tice H."/>
            <person name="Pitluck S."/>
            <person name="Thompson L.S."/>
            <person name="Brettin T."/>
            <person name="Bruce D."/>
            <person name="Han C."/>
            <person name="Tapia R."/>
            <person name="Schmutz J."/>
            <person name="Larimer F."/>
            <person name="Land M."/>
            <person name="Hauser L."/>
            <person name="Kyrpides N."/>
            <person name="Ivanova N."/>
            <person name="Staley J."/>
            <person name="Richardson P."/>
        </authorList>
    </citation>
    <scope>NUCLEOTIDE SEQUENCE [LARGE SCALE GENOMIC DNA]</scope>
    <source>
        <strain evidence="3 4">37</strain>
    </source>
</reference>
<evidence type="ECO:0000256" key="1">
    <source>
        <dbReference type="SAM" id="Phobius"/>
    </source>
</evidence>
<dbReference type="GO" id="GO:0005886">
    <property type="term" value="C:plasma membrane"/>
    <property type="evidence" value="ECO:0007669"/>
    <property type="project" value="TreeGrafter"/>
</dbReference>
<dbReference type="InterPro" id="IPR003848">
    <property type="entry name" value="DUF218"/>
</dbReference>
<dbReference type="Proteomes" id="UP000000639">
    <property type="component" value="Chromosome"/>
</dbReference>
<proteinExistence type="predicted"/>
<dbReference type="AlphaFoldDB" id="A1SWV1"/>
<dbReference type="PANTHER" id="PTHR30336:SF4">
    <property type="entry name" value="ENVELOPE BIOGENESIS FACTOR ELYC"/>
    <property type="match status" value="1"/>
</dbReference>
<evidence type="ECO:0000313" key="3">
    <source>
        <dbReference type="EMBL" id="ABM03966.1"/>
    </source>
</evidence>
<feature type="domain" description="DUF218" evidence="2">
    <location>
        <begin position="82"/>
        <end position="244"/>
    </location>
</feature>
<keyword evidence="1" id="KW-0472">Membrane</keyword>
<dbReference type="HOGENOM" id="CLU_053514_0_0_6"/>
<organism evidence="3 4">
    <name type="scientific">Psychromonas ingrahamii (strain DSM 17664 / CCUG 51855 / 37)</name>
    <dbReference type="NCBI Taxonomy" id="357804"/>
    <lineage>
        <taxon>Bacteria</taxon>
        <taxon>Pseudomonadati</taxon>
        <taxon>Pseudomonadota</taxon>
        <taxon>Gammaproteobacteria</taxon>
        <taxon>Alteromonadales</taxon>
        <taxon>Psychromonadaceae</taxon>
        <taxon>Psychromonas</taxon>
    </lineage>
</organism>
<dbReference type="InterPro" id="IPR051599">
    <property type="entry name" value="Cell_Envelope_Assoc"/>
</dbReference>
<dbReference type="STRING" id="357804.Ping_2225"/>
<dbReference type="RefSeq" id="WP_011770526.1">
    <property type="nucleotide sequence ID" value="NC_008709.1"/>
</dbReference>
<dbReference type="NCBIfam" id="NF007794">
    <property type="entry name" value="PRK10494.1"/>
    <property type="match status" value="1"/>
</dbReference>
<gene>
    <name evidence="3" type="ordered locus">Ping_2225</name>
</gene>
<dbReference type="eggNOG" id="COG1434">
    <property type="taxonomic scope" value="Bacteria"/>
</dbReference>
<feature type="transmembrane region" description="Helical" evidence="1">
    <location>
        <begin position="12"/>
        <end position="32"/>
    </location>
</feature>
<dbReference type="PANTHER" id="PTHR30336">
    <property type="entry name" value="INNER MEMBRANE PROTEIN, PROBABLE PERMEASE"/>
    <property type="match status" value="1"/>
</dbReference>
<protein>
    <recommendedName>
        <fullName evidence="2">DUF218 domain-containing protein</fullName>
    </recommendedName>
</protein>
<dbReference type="OrthoDB" id="9809813at2"/>
<feature type="transmembrane region" description="Helical" evidence="1">
    <location>
        <begin position="39"/>
        <end position="58"/>
    </location>
</feature>
<keyword evidence="1" id="KW-0812">Transmembrane</keyword>
<name>A1SWV1_PSYIN</name>